<dbReference type="Pfam" id="PF09986">
    <property type="entry name" value="DUF2225"/>
    <property type="match status" value="1"/>
</dbReference>
<evidence type="ECO:0008006" key="3">
    <source>
        <dbReference type="Google" id="ProtNLM"/>
    </source>
</evidence>
<dbReference type="RefSeq" id="WP_079492550.1">
    <property type="nucleotide sequence ID" value="NZ_FUZT01000007.1"/>
</dbReference>
<dbReference type="AlphaFoldDB" id="A0A1T5LIM4"/>
<evidence type="ECO:0000313" key="1">
    <source>
        <dbReference type="EMBL" id="SKC75827.1"/>
    </source>
</evidence>
<protein>
    <recommendedName>
        <fullName evidence="3">DUF2225 domain-containing protein</fullName>
    </recommendedName>
</protein>
<accession>A0A1T5LIM4</accession>
<sequence>MSDGLYEKNIICPICNNKFTTKKVKTSAIRVSKRDTDFCPYYEGENPLFYGVFVCEHCGYAALEGGFSITKPEENKEKILNTISPKWNPRSYGGRRDIDEAIEAYKLALLCCDVLNEKSSIQGKLCLRLAWFYRYKNEKEEKKFIDFTINFFEKAYTGERISGNEDEEVIVLYLLGELNRRAEKFSKSIIWFDKTLSNPQIKRKRHIELKARDQWSLAREEYKKRKAEVV</sequence>
<dbReference type="Gene3D" id="1.25.40.10">
    <property type="entry name" value="Tetratricopeptide repeat domain"/>
    <property type="match status" value="1"/>
</dbReference>
<keyword evidence="2" id="KW-1185">Reference proteome</keyword>
<dbReference type="InterPro" id="IPR011990">
    <property type="entry name" value="TPR-like_helical_dom_sf"/>
</dbReference>
<name>A0A1T5LIM4_9FIRM</name>
<proteinExistence type="predicted"/>
<dbReference type="Proteomes" id="UP000190285">
    <property type="component" value="Unassembled WGS sequence"/>
</dbReference>
<evidence type="ECO:0000313" key="2">
    <source>
        <dbReference type="Proteomes" id="UP000190285"/>
    </source>
</evidence>
<reference evidence="1 2" key="1">
    <citation type="submission" date="2017-02" db="EMBL/GenBank/DDBJ databases">
        <authorList>
            <person name="Peterson S.W."/>
        </authorList>
    </citation>
    <scope>NUCLEOTIDE SEQUENCE [LARGE SCALE GENOMIC DNA]</scope>
    <source>
        <strain evidence="1 2">M1</strain>
    </source>
</reference>
<organism evidence="1 2">
    <name type="scientific">Maledivibacter halophilus</name>
    <dbReference type="NCBI Taxonomy" id="36842"/>
    <lineage>
        <taxon>Bacteria</taxon>
        <taxon>Bacillati</taxon>
        <taxon>Bacillota</taxon>
        <taxon>Clostridia</taxon>
        <taxon>Peptostreptococcales</taxon>
        <taxon>Caminicellaceae</taxon>
        <taxon>Maledivibacter</taxon>
    </lineage>
</organism>
<dbReference type="OrthoDB" id="9780343at2"/>
<dbReference type="InterPro" id="IPR018708">
    <property type="entry name" value="DUF2225"/>
</dbReference>
<dbReference type="STRING" id="36842.SAMN02194393_02903"/>
<dbReference type="EMBL" id="FUZT01000007">
    <property type="protein sequence ID" value="SKC75827.1"/>
    <property type="molecule type" value="Genomic_DNA"/>
</dbReference>
<gene>
    <name evidence="1" type="ORF">SAMN02194393_02903</name>
</gene>